<dbReference type="SUPFAM" id="SSF55315">
    <property type="entry name" value="L30e-like"/>
    <property type="match status" value="1"/>
</dbReference>
<dbReference type="InterPro" id="IPR029026">
    <property type="entry name" value="tRNA_m1G_MTases_N"/>
</dbReference>
<evidence type="ECO:0000313" key="7">
    <source>
        <dbReference type="Proteomes" id="UP001597261"/>
    </source>
</evidence>
<keyword evidence="7" id="KW-1185">Reference proteome</keyword>
<dbReference type="Pfam" id="PF00588">
    <property type="entry name" value="SpoU_methylase"/>
    <property type="match status" value="1"/>
</dbReference>
<dbReference type="RefSeq" id="WP_381087284.1">
    <property type="nucleotide sequence ID" value="NZ_JBHUDX010000076.1"/>
</dbReference>
<comment type="caution">
    <text evidence="6">The sequence shown here is derived from an EMBL/GenBank/DDBJ whole genome shotgun (WGS) entry which is preliminary data.</text>
</comment>
<dbReference type="InterPro" id="IPR029064">
    <property type="entry name" value="Ribosomal_eL30-like_sf"/>
</dbReference>
<feature type="domain" description="MRM3-like substrate binding" evidence="5">
    <location>
        <begin position="18"/>
        <end position="108"/>
    </location>
</feature>
<protein>
    <submittedName>
        <fullName evidence="6">TrmH family RNA methyltransferase</fullName>
    </submittedName>
</protein>
<comment type="similarity">
    <text evidence="1">Belongs to the class IV-like SAM-binding methyltransferase superfamily. RNA methyltransferase TrmH family.</text>
</comment>
<evidence type="ECO:0000256" key="1">
    <source>
        <dbReference type="ARBA" id="ARBA00007228"/>
    </source>
</evidence>
<dbReference type="InterPro" id="IPR029028">
    <property type="entry name" value="Alpha/beta_knot_MTases"/>
</dbReference>
<dbReference type="InterPro" id="IPR051259">
    <property type="entry name" value="rRNA_Methyltransferase"/>
</dbReference>
<evidence type="ECO:0000256" key="2">
    <source>
        <dbReference type="ARBA" id="ARBA00022603"/>
    </source>
</evidence>
<dbReference type="SUPFAM" id="SSF75217">
    <property type="entry name" value="alpha/beta knot"/>
    <property type="match status" value="1"/>
</dbReference>
<dbReference type="CDD" id="cd18104">
    <property type="entry name" value="SpoU-like_RNA-MTase"/>
    <property type="match status" value="1"/>
</dbReference>
<dbReference type="InterPro" id="IPR053888">
    <property type="entry name" value="MRM3-like_sub_bind"/>
</dbReference>
<dbReference type="Pfam" id="PF22435">
    <property type="entry name" value="MRM3-like_sub_bind"/>
    <property type="match status" value="1"/>
</dbReference>
<keyword evidence="2 6" id="KW-0489">Methyltransferase</keyword>
<evidence type="ECO:0000313" key="6">
    <source>
        <dbReference type="EMBL" id="MFD1661431.1"/>
    </source>
</evidence>
<dbReference type="PANTHER" id="PTHR43191:SF2">
    <property type="entry name" value="RRNA METHYLTRANSFERASE 3, MITOCHONDRIAL"/>
    <property type="match status" value="1"/>
</dbReference>
<dbReference type="GO" id="GO:0008168">
    <property type="term" value="F:methyltransferase activity"/>
    <property type="evidence" value="ECO:0007669"/>
    <property type="project" value="UniProtKB-KW"/>
</dbReference>
<organism evidence="6 7">
    <name type="scientific">Streptomyces caeni</name>
    <dbReference type="NCBI Taxonomy" id="2307231"/>
    <lineage>
        <taxon>Bacteria</taxon>
        <taxon>Bacillati</taxon>
        <taxon>Actinomycetota</taxon>
        <taxon>Actinomycetes</taxon>
        <taxon>Kitasatosporales</taxon>
        <taxon>Streptomycetaceae</taxon>
        <taxon>Streptomyces</taxon>
    </lineage>
</organism>
<dbReference type="InterPro" id="IPR001537">
    <property type="entry name" value="SpoU_MeTrfase"/>
</dbReference>
<evidence type="ECO:0000256" key="3">
    <source>
        <dbReference type="ARBA" id="ARBA00022679"/>
    </source>
</evidence>
<dbReference type="EMBL" id="JBHUDX010000076">
    <property type="protein sequence ID" value="MFD1661431.1"/>
    <property type="molecule type" value="Genomic_DNA"/>
</dbReference>
<dbReference type="Gene3D" id="3.40.1280.10">
    <property type="match status" value="1"/>
</dbReference>
<dbReference type="PANTHER" id="PTHR43191">
    <property type="entry name" value="RRNA METHYLTRANSFERASE 3"/>
    <property type="match status" value="1"/>
</dbReference>
<accession>A0ABW4IXQ3</accession>
<dbReference type="GO" id="GO:0032259">
    <property type="term" value="P:methylation"/>
    <property type="evidence" value="ECO:0007669"/>
    <property type="project" value="UniProtKB-KW"/>
</dbReference>
<sequence>MPSIPRVGPPKEISSPSNPHVKELAALRRRRNRQNSGVTLVEGYEELDLALRAGVRPRELYFCPALTGGSDPRDVLARAAERGAALFSLGRQAFDKAAYREGPDGWLAVVPDIETGLSRIEVDDHALFVVCESVEKPGNLGSVLRTADAAGVTAVISANPVTDWGNPNVIRASKGTVFAVPIASADSDQVMEWLAEHSVNVVATTPDTDALMADVDMTGPTAIVVGSEKYGLSDRWLAGGHTKAKIPMFGQVDSLNVAVSAALFTYEAVRQRMASARQRPSGR</sequence>
<reference evidence="7" key="1">
    <citation type="journal article" date="2019" name="Int. J. Syst. Evol. Microbiol.">
        <title>The Global Catalogue of Microorganisms (GCM) 10K type strain sequencing project: providing services to taxonomists for standard genome sequencing and annotation.</title>
        <authorList>
            <consortium name="The Broad Institute Genomics Platform"/>
            <consortium name="The Broad Institute Genome Sequencing Center for Infectious Disease"/>
            <person name="Wu L."/>
            <person name="Ma J."/>
        </authorList>
    </citation>
    <scope>NUCLEOTIDE SEQUENCE [LARGE SCALE GENOMIC DNA]</scope>
    <source>
        <strain evidence="7">CGMCC 1.12470</strain>
    </source>
</reference>
<proteinExistence type="inferred from homology"/>
<dbReference type="Proteomes" id="UP001597261">
    <property type="component" value="Unassembled WGS sequence"/>
</dbReference>
<evidence type="ECO:0000259" key="4">
    <source>
        <dbReference type="Pfam" id="PF00588"/>
    </source>
</evidence>
<name>A0ABW4IXQ3_9ACTN</name>
<feature type="domain" description="tRNA/rRNA methyltransferase SpoU type" evidence="4">
    <location>
        <begin position="127"/>
        <end position="266"/>
    </location>
</feature>
<dbReference type="Gene3D" id="3.30.1330.30">
    <property type="match status" value="1"/>
</dbReference>
<keyword evidence="3" id="KW-0808">Transferase</keyword>
<gene>
    <name evidence="6" type="ORF">ACFSL4_25310</name>
</gene>
<evidence type="ECO:0000259" key="5">
    <source>
        <dbReference type="Pfam" id="PF22435"/>
    </source>
</evidence>